<dbReference type="Gene3D" id="3.40.630.30">
    <property type="match status" value="1"/>
</dbReference>
<dbReference type="CDD" id="cd04301">
    <property type="entry name" value="NAT_SF"/>
    <property type="match status" value="1"/>
</dbReference>
<reference evidence="2 3" key="1">
    <citation type="submission" date="2021-09" db="EMBL/GenBank/DDBJ databases">
        <title>The complete genome sequence of a new microorganism.</title>
        <authorList>
            <person name="Zi Z."/>
        </authorList>
    </citation>
    <scope>NUCLEOTIDE SEQUENCE [LARGE SCALE GENOMIC DNA]</scope>
    <source>
        <strain evidence="2 3">WGZ8</strain>
    </source>
</reference>
<proteinExistence type="predicted"/>
<dbReference type="InterPro" id="IPR016181">
    <property type="entry name" value="Acyl_CoA_acyltransferase"/>
</dbReference>
<feature type="domain" description="N-acetyltransferase" evidence="1">
    <location>
        <begin position="2"/>
        <end position="146"/>
    </location>
</feature>
<evidence type="ECO:0000313" key="2">
    <source>
        <dbReference type="EMBL" id="MBZ6077088.1"/>
    </source>
</evidence>
<name>A0ABS7VNF9_9HYPH</name>
<dbReference type="Pfam" id="PF13673">
    <property type="entry name" value="Acetyltransf_10"/>
    <property type="match status" value="1"/>
</dbReference>
<accession>A0ABS7VNF9</accession>
<dbReference type="Proteomes" id="UP000704176">
    <property type="component" value="Unassembled WGS sequence"/>
</dbReference>
<dbReference type="PROSITE" id="PS51186">
    <property type="entry name" value="GNAT"/>
    <property type="match status" value="1"/>
</dbReference>
<comment type="caution">
    <text evidence="2">The sequence shown here is derived from an EMBL/GenBank/DDBJ whole genome shotgun (WGS) entry which is preliminary data.</text>
</comment>
<sequence>MVVLRPFLPEGADFAALEEQSLREGHRMVRRLGESWRDGSNRFSRPGEMLLGAYSGPLLTGVGGRNIDPYRDDVRMGRIRHLYIRTDYRRLGVGRHLMAALVADADTFFDYLNVRAPPEAFVFYERLGFARVIGDETVTHRLLLRP</sequence>
<evidence type="ECO:0000259" key="1">
    <source>
        <dbReference type="PROSITE" id="PS51186"/>
    </source>
</evidence>
<evidence type="ECO:0000313" key="3">
    <source>
        <dbReference type="Proteomes" id="UP000704176"/>
    </source>
</evidence>
<dbReference type="InterPro" id="IPR000182">
    <property type="entry name" value="GNAT_dom"/>
</dbReference>
<dbReference type="RefSeq" id="WP_224313404.1">
    <property type="nucleotide sequence ID" value="NZ_JAIRBM010000008.1"/>
</dbReference>
<protein>
    <submittedName>
        <fullName evidence="2">GNAT family N-acetyltransferase</fullName>
    </submittedName>
</protein>
<gene>
    <name evidence="2" type="ORF">K9B37_12455</name>
</gene>
<dbReference type="SUPFAM" id="SSF55729">
    <property type="entry name" value="Acyl-CoA N-acyltransferases (Nat)"/>
    <property type="match status" value="1"/>
</dbReference>
<keyword evidence="3" id="KW-1185">Reference proteome</keyword>
<dbReference type="EMBL" id="JAIRBM010000008">
    <property type="protein sequence ID" value="MBZ6077088.1"/>
    <property type="molecule type" value="Genomic_DNA"/>
</dbReference>
<organism evidence="2 3">
    <name type="scientific">Microvirga puerhi</name>
    <dbReference type="NCBI Taxonomy" id="2876078"/>
    <lineage>
        <taxon>Bacteria</taxon>
        <taxon>Pseudomonadati</taxon>
        <taxon>Pseudomonadota</taxon>
        <taxon>Alphaproteobacteria</taxon>
        <taxon>Hyphomicrobiales</taxon>
        <taxon>Methylobacteriaceae</taxon>
        <taxon>Microvirga</taxon>
    </lineage>
</organism>